<reference evidence="4" key="1">
    <citation type="submission" date="2025-08" db="UniProtKB">
        <authorList>
            <consortium name="RefSeq"/>
        </authorList>
    </citation>
    <scope>IDENTIFICATION</scope>
    <source>
        <tissue evidence="4">Entire body</tissue>
    </source>
</reference>
<keyword evidence="2" id="KW-1133">Transmembrane helix</keyword>
<dbReference type="Proteomes" id="UP000192223">
    <property type="component" value="Unplaced"/>
</dbReference>
<feature type="compositionally biased region" description="Basic residues" evidence="1">
    <location>
        <begin position="208"/>
        <end position="223"/>
    </location>
</feature>
<accession>A0A7F5R4D6</accession>
<feature type="compositionally biased region" description="Basic and acidic residues" evidence="1">
    <location>
        <begin position="75"/>
        <end position="87"/>
    </location>
</feature>
<keyword evidence="2" id="KW-0472">Membrane</keyword>
<feature type="compositionally biased region" description="Basic residues" evidence="1">
    <location>
        <begin position="88"/>
        <end position="97"/>
    </location>
</feature>
<keyword evidence="2" id="KW-0812">Transmembrane</keyword>
<dbReference type="KEGG" id="apln:108738893"/>
<evidence type="ECO:0000313" key="4">
    <source>
        <dbReference type="RefSeq" id="XP_025830343.1"/>
    </source>
</evidence>
<feature type="region of interest" description="Disordered" evidence="1">
    <location>
        <begin position="75"/>
        <end position="116"/>
    </location>
</feature>
<feature type="transmembrane region" description="Helical" evidence="2">
    <location>
        <begin position="255"/>
        <end position="279"/>
    </location>
</feature>
<sequence length="289" mass="33588">MEVADKAVSTEDLCSKFVENTTYLEATRLEALLKTLVQNKVNAIKNDRKCSSLYSSPKSVINRWRLTSSSTVSSKDKEAVSLGEHDHHSPHHKRRKICYSSDDSDSKDYKRSKRKHYSNRHERSECSCQKECDPCKNSSDIPETFQFLPSEENCGSEVSYPPAYSQEVWCCQNDKNGDIKPNYTEEYISLKIEDCEDEETKATIDRQRLKKKRKRRKKRHRMRQRQDRLRKIAVPINDDLKDLESDEELPPRARWTIVVTACLLLFMCLLLVGVTLRMAPIIDDMGKFS</sequence>
<dbReference type="InParanoid" id="A0A7F5R4D6"/>
<organism evidence="3 4">
    <name type="scientific">Agrilus planipennis</name>
    <name type="common">Emerald ash borer</name>
    <name type="synonym">Agrilus marcopoli</name>
    <dbReference type="NCBI Taxonomy" id="224129"/>
    <lineage>
        <taxon>Eukaryota</taxon>
        <taxon>Metazoa</taxon>
        <taxon>Ecdysozoa</taxon>
        <taxon>Arthropoda</taxon>
        <taxon>Hexapoda</taxon>
        <taxon>Insecta</taxon>
        <taxon>Pterygota</taxon>
        <taxon>Neoptera</taxon>
        <taxon>Endopterygota</taxon>
        <taxon>Coleoptera</taxon>
        <taxon>Polyphaga</taxon>
        <taxon>Elateriformia</taxon>
        <taxon>Buprestoidea</taxon>
        <taxon>Buprestidae</taxon>
        <taxon>Agrilinae</taxon>
        <taxon>Agrilus</taxon>
    </lineage>
</organism>
<proteinExistence type="predicted"/>
<keyword evidence="3" id="KW-1185">Reference proteome</keyword>
<evidence type="ECO:0000256" key="1">
    <source>
        <dbReference type="SAM" id="MobiDB-lite"/>
    </source>
</evidence>
<dbReference type="OrthoDB" id="8197295at2759"/>
<dbReference type="AlphaFoldDB" id="A0A7F5R4D6"/>
<dbReference type="RefSeq" id="XP_025830343.1">
    <property type="nucleotide sequence ID" value="XM_025974558.1"/>
</dbReference>
<dbReference type="GeneID" id="108738893"/>
<feature type="region of interest" description="Disordered" evidence="1">
    <location>
        <begin position="206"/>
        <end position="226"/>
    </location>
</feature>
<gene>
    <name evidence="4" type="primary">LOC108738893</name>
</gene>
<protein>
    <submittedName>
        <fullName evidence="4">Uncharacterized protein LOC108738893</fullName>
    </submittedName>
</protein>
<evidence type="ECO:0000256" key="2">
    <source>
        <dbReference type="SAM" id="Phobius"/>
    </source>
</evidence>
<name>A0A7F5R4D6_AGRPL</name>
<evidence type="ECO:0000313" key="3">
    <source>
        <dbReference type="Proteomes" id="UP000192223"/>
    </source>
</evidence>